<dbReference type="InterPro" id="IPR013486">
    <property type="entry name" value="SpoIID/LytB"/>
</dbReference>
<keyword evidence="2" id="KW-0812">Transmembrane</keyword>
<dbReference type="GO" id="GO:0030435">
    <property type="term" value="P:sporulation resulting in formation of a cellular spore"/>
    <property type="evidence" value="ECO:0007669"/>
    <property type="project" value="InterPro"/>
</dbReference>
<organism evidence="4">
    <name type="scientific">Caldilineaceae bacterium SB0662_bin_9</name>
    <dbReference type="NCBI Taxonomy" id="2605258"/>
    <lineage>
        <taxon>Bacteria</taxon>
        <taxon>Bacillati</taxon>
        <taxon>Chloroflexota</taxon>
        <taxon>Caldilineae</taxon>
        <taxon>Caldilineales</taxon>
        <taxon>Caldilineaceae</taxon>
    </lineage>
</organism>
<gene>
    <name evidence="4" type="ORF">F4Y08_01930</name>
</gene>
<reference evidence="4" key="1">
    <citation type="submission" date="2019-09" db="EMBL/GenBank/DDBJ databases">
        <title>Characterisation of the sponge microbiome using genome-centric metagenomics.</title>
        <authorList>
            <person name="Engelberts J.P."/>
            <person name="Robbins S.J."/>
            <person name="De Goeij J.M."/>
            <person name="Aranda M."/>
            <person name="Bell S.C."/>
            <person name="Webster N.S."/>
        </authorList>
    </citation>
    <scope>NUCLEOTIDE SEQUENCE</scope>
    <source>
        <strain evidence="4">SB0662_bin_9</strain>
    </source>
</reference>
<evidence type="ECO:0000256" key="1">
    <source>
        <dbReference type="SAM" id="MobiDB-lite"/>
    </source>
</evidence>
<dbReference type="EMBL" id="VXPY01000013">
    <property type="protein sequence ID" value="MYD89085.1"/>
    <property type="molecule type" value="Genomic_DNA"/>
</dbReference>
<dbReference type="NCBIfam" id="TIGR02669">
    <property type="entry name" value="SpoIID_LytB"/>
    <property type="match status" value="1"/>
</dbReference>
<sequence>MDPSRRSKPVWRSVIGPLTMGLLWPSLLGGLWFFVLSEFGNPLAANAVNLRTTGSDPADTGEVVSEAVGSPGFTVEGSITHAHVLIGGTVVVDQEQAHLGAMQVDPSGAIVAFDIAPTGTETAALGQVHVYNMESGAEVASFPGYAPAWNETYGLTYVTPDHQAAAYNLETQATSVISAEPNLHVGESTFFDASSDEVTAQTTAPWSFHPKTIRVRHLSQNYCRKNVADNQIVEIPFEEYVARVLPAEVPPSWDMEALKAQAVAARTYAWNKIWQNRNNRNPFDISDWINNQVMCDYRTARTDQAAEETAGIILSVQGDARVLPLTAMYSAENGHPTRENTYVNYLKSIPDPNAVGKVRRGHGWGLSQLGAQRLAKQGLTYCQILGHYYQNIHINNFSDPDTPMGCLMANGGSGYARGSGLHLRALTSAGASTLRVVVSDVAEVSDPAPGNVAQTDDAPVDESTLPVVPDNNPEPDASTPLQALPDNTADDNPADEVLAATSAETPVVAEGEFQAGTEWTVEVSEAAVLDSSAPVTTPTTASNLEVLPLTVSLPTDIRVWMFPGDVVSGTELELKLYSGETLLDTQLVTVDHLGPDWVELRVGAGNGATLPITVSATPGDGVSLGRDWTWEQSAFAYTTGSGAIFQEPGATDGLLWYAQPVTHDVGVWHGPYTGTLPAGRSYRAVFRLRVPDLERPYLKEAGPAELVAKLDVVHDEGTKTAGFRNLYVSDLRSRPGFQAFSVDFHLFEAETDVEFRVHWHDVVSLGLDQVMVVSLPYRNWQAQPLQWPRVPDAPLQNLQILPFDAADNPGTLFTLDLSGSTSSSGAGLTDTDCSLYGDCDPDPEANFIDVPTSAE</sequence>
<dbReference type="Pfam" id="PF08486">
    <property type="entry name" value="SpoIID"/>
    <property type="match status" value="1"/>
</dbReference>
<evidence type="ECO:0000313" key="4">
    <source>
        <dbReference type="EMBL" id="MYD89085.1"/>
    </source>
</evidence>
<evidence type="ECO:0000259" key="3">
    <source>
        <dbReference type="Pfam" id="PF08486"/>
    </source>
</evidence>
<accession>A0A6B1DQL4</accession>
<feature type="transmembrane region" description="Helical" evidence="2">
    <location>
        <begin position="14"/>
        <end position="35"/>
    </location>
</feature>
<dbReference type="InterPro" id="IPR013693">
    <property type="entry name" value="SpoIID/LytB_N"/>
</dbReference>
<feature type="region of interest" description="Disordered" evidence="1">
    <location>
        <begin position="446"/>
        <end position="493"/>
    </location>
</feature>
<keyword evidence="2" id="KW-0472">Membrane</keyword>
<protein>
    <submittedName>
        <fullName evidence="4">SpoIID/LytB domain-containing protein</fullName>
    </submittedName>
</protein>
<feature type="domain" description="Sporulation stage II protein D amidase enhancer LytB N-terminal" evidence="3">
    <location>
        <begin position="230"/>
        <end position="314"/>
    </location>
</feature>
<proteinExistence type="predicted"/>
<keyword evidence="2" id="KW-1133">Transmembrane helix</keyword>
<name>A0A6B1DQL4_9CHLR</name>
<comment type="caution">
    <text evidence="4">The sequence shown here is derived from an EMBL/GenBank/DDBJ whole genome shotgun (WGS) entry which is preliminary data.</text>
</comment>
<dbReference type="AlphaFoldDB" id="A0A6B1DQL4"/>
<evidence type="ECO:0000256" key="2">
    <source>
        <dbReference type="SAM" id="Phobius"/>
    </source>
</evidence>